<dbReference type="AlphaFoldDB" id="A0A2I0HMJ5"/>
<gene>
    <name evidence="6" type="ORF">CRG98_046786</name>
</gene>
<comment type="subcellular location">
    <subcellularLocation>
        <location evidence="1">Nucleus</location>
    </subcellularLocation>
</comment>
<evidence type="ECO:0000256" key="1">
    <source>
        <dbReference type="ARBA" id="ARBA00004123"/>
    </source>
</evidence>
<keyword evidence="3" id="KW-0539">Nucleus</keyword>
<dbReference type="GO" id="GO:0033260">
    <property type="term" value="P:nuclear DNA replication"/>
    <property type="evidence" value="ECO:0007669"/>
    <property type="project" value="TreeGrafter"/>
</dbReference>
<name>A0A2I0HMJ5_PUNGR</name>
<evidence type="ECO:0000256" key="4">
    <source>
        <dbReference type="ARBA" id="ARBA00025806"/>
    </source>
</evidence>
<accession>A0A2I0HMJ5</accession>
<evidence type="ECO:0000313" key="6">
    <source>
        <dbReference type="EMBL" id="PKI32793.1"/>
    </source>
</evidence>
<evidence type="ECO:0000313" key="7">
    <source>
        <dbReference type="Proteomes" id="UP000233551"/>
    </source>
</evidence>
<protein>
    <recommendedName>
        <fullName evidence="8">Protein downstream neighbor of Son</fullName>
    </recommendedName>
</protein>
<evidence type="ECO:0000256" key="2">
    <source>
        <dbReference type="ARBA" id="ARBA00022473"/>
    </source>
</evidence>
<evidence type="ECO:0008006" key="8">
    <source>
        <dbReference type="Google" id="ProtNLM"/>
    </source>
</evidence>
<evidence type="ECO:0000256" key="5">
    <source>
        <dbReference type="SAM" id="MobiDB-lite"/>
    </source>
</evidence>
<reference evidence="6 7" key="1">
    <citation type="submission" date="2017-11" db="EMBL/GenBank/DDBJ databases">
        <title>De-novo sequencing of pomegranate (Punica granatum L.) genome.</title>
        <authorList>
            <person name="Akparov Z."/>
            <person name="Amiraslanov A."/>
            <person name="Hajiyeva S."/>
            <person name="Abbasov M."/>
            <person name="Kaur K."/>
            <person name="Hamwieh A."/>
            <person name="Solovyev V."/>
            <person name="Salamov A."/>
            <person name="Braich B."/>
            <person name="Kosarev P."/>
            <person name="Mahmoud A."/>
            <person name="Hajiyev E."/>
            <person name="Babayeva S."/>
            <person name="Izzatullayeva V."/>
            <person name="Mammadov A."/>
            <person name="Mammadov A."/>
            <person name="Sharifova S."/>
            <person name="Ojaghi J."/>
            <person name="Eynullazada K."/>
            <person name="Bayramov B."/>
            <person name="Abdulazimova A."/>
            <person name="Shahmuradov I."/>
        </authorList>
    </citation>
    <scope>NUCLEOTIDE SEQUENCE [LARGE SCALE GENOMIC DNA]</scope>
    <source>
        <strain evidence="7">cv. AG2017</strain>
        <tissue evidence="6">Leaf</tissue>
    </source>
</reference>
<comment type="similarity">
    <text evidence="4">Belongs to the DONSON family.</text>
</comment>
<dbReference type="EMBL" id="PGOL01007327">
    <property type="protein sequence ID" value="PKI32793.1"/>
    <property type="molecule type" value="Genomic_DNA"/>
</dbReference>
<dbReference type="STRING" id="22663.A0A2I0HMJ5"/>
<proteinExistence type="inferred from homology"/>
<dbReference type="InterPro" id="IPR024861">
    <property type="entry name" value="Donson"/>
</dbReference>
<comment type="caution">
    <text evidence="6">The sequence shown here is derived from an EMBL/GenBank/DDBJ whole genome shotgun (WGS) entry which is preliminary data.</text>
</comment>
<dbReference type="GO" id="GO:0005634">
    <property type="term" value="C:nucleus"/>
    <property type="evidence" value="ECO:0007669"/>
    <property type="project" value="UniProtKB-SubCell"/>
</dbReference>
<dbReference type="PANTHER" id="PTHR12972:SF0">
    <property type="entry name" value="PROTEIN DOWNSTREAM NEIGHBOR OF SON"/>
    <property type="match status" value="1"/>
</dbReference>
<dbReference type="Proteomes" id="UP000233551">
    <property type="component" value="Unassembled WGS sequence"/>
</dbReference>
<keyword evidence="2" id="KW-0217">Developmental protein</keyword>
<dbReference type="PRINTS" id="PR02064">
    <property type="entry name" value="DONSON"/>
</dbReference>
<evidence type="ECO:0000256" key="3">
    <source>
        <dbReference type="ARBA" id="ARBA00023242"/>
    </source>
</evidence>
<organism evidence="6 7">
    <name type="scientific">Punica granatum</name>
    <name type="common">Pomegranate</name>
    <dbReference type="NCBI Taxonomy" id="22663"/>
    <lineage>
        <taxon>Eukaryota</taxon>
        <taxon>Viridiplantae</taxon>
        <taxon>Streptophyta</taxon>
        <taxon>Embryophyta</taxon>
        <taxon>Tracheophyta</taxon>
        <taxon>Spermatophyta</taxon>
        <taxon>Magnoliopsida</taxon>
        <taxon>eudicotyledons</taxon>
        <taxon>Gunneridae</taxon>
        <taxon>Pentapetalae</taxon>
        <taxon>rosids</taxon>
        <taxon>malvids</taxon>
        <taxon>Myrtales</taxon>
        <taxon>Lythraceae</taxon>
        <taxon>Punica</taxon>
    </lineage>
</organism>
<feature type="region of interest" description="Disordered" evidence="5">
    <location>
        <begin position="92"/>
        <end position="119"/>
    </location>
</feature>
<dbReference type="PANTHER" id="PTHR12972">
    <property type="entry name" value="DOWNSTREAM NEIGHBOR OF SON"/>
    <property type="match status" value="1"/>
</dbReference>
<keyword evidence="7" id="KW-1185">Reference proteome</keyword>
<sequence length="692" mass="75473">MDVKLEEVMGRLVQRFTINHDHQLVNGGFSGFVFFLPPFLGPLPLPLAGSEMGSLIMGHYWAYYFYTRIYGELRLRVASGMATVAGPGALPPESLRPGGGGGGSLKVGTRVRRKTPSELRGEQLKQANVAELVDESPAPLLGSINSMDSLKKPGALKPPRYIDMRVDEVYPAKKSRFKMISAKENAKENHSVEHNNTLRNISTLSSFAAQRKHQLPGQETSTVPPDISDNMGTQTHQRIEACSLSKFRNVAEISSRSEKLSSLAAIDMDKALKGLAAQERSSSGLAIDSAETSKGPSAVGNMCAQGTTISKQVPIDLTLKTAVRVVSSSPLNRIYRSIMQDGYGSTLTSCFEAQKISSSSGIASTSSDIDTKGLHSWIYPQSTLPSSLISVLISSATEKVEMDFLKKRELGWEESFRSLYYMLRKRACHIFYVCTSQFVVMFTGNNEFERTKQACNAYVSRSTRGLRSLLREHDVSFSMPLCLSKVEQVTTEDLVELSEIEKNNLGQARKPSSLTNIDNSPQSLLALCGNENVQCLYDVLLNYRSSLPVLAGEDVPLLFSPVPFRNAALSMPEVRCIEMKQADRGPTNQVAESTLSNSLEIKDSYLPPWIVCNLCQLVGSLGSFEASFMTEGISIGLNAALEAIRAEPNSEDPKDSPAFGISEATVSPFLLSGSLKSLRFCDGSYTASISPA</sequence>